<dbReference type="EC" id="3.4.-.-" evidence="8"/>
<dbReference type="InterPro" id="IPR036590">
    <property type="entry name" value="SRAP-like"/>
</dbReference>
<keyword evidence="10" id="KW-1185">Reference proteome</keyword>
<comment type="caution">
    <text evidence="9">The sequence shown here is derived from an EMBL/GenBank/DDBJ whole genome shotgun (WGS) entry which is preliminary data.</text>
</comment>
<dbReference type="PANTHER" id="PTHR13604:SF0">
    <property type="entry name" value="ABASIC SITE PROCESSING PROTEIN HMCES"/>
    <property type="match status" value="1"/>
</dbReference>
<evidence type="ECO:0000313" key="10">
    <source>
        <dbReference type="Proteomes" id="UP000297900"/>
    </source>
</evidence>
<dbReference type="Gene3D" id="3.90.1680.10">
    <property type="entry name" value="SOS response associated peptidase-like"/>
    <property type="match status" value="1"/>
</dbReference>
<dbReference type="GO" id="GO:0106300">
    <property type="term" value="P:protein-DNA covalent cross-linking repair"/>
    <property type="evidence" value="ECO:0007669"/>
    <property type="project" value="InterPro"/>
</dbReference>
<keyword evidence="7" id="KW-0456">Lyase</keyword>
<evidence type="ECO:0000256" key="6">
    <source>
        <dbReference type="ARBA" id="ARBA00023125"/>
    </source>
</evidence>
<dbReference type="EMBL" id="SOMN01000035">
    <property type="protein sequence ID" value="TFE23378.1"/>
    <property type="molecule type" value="Genomic_DNA"/>
</dbReference>
<dbReference type="RefSeq" id="WP_135153895.1">
    <property type="nucleotide sequence ID" value="NZ_SOMN01000035.1"/>
</dbReference>
<dbReference type="PANTHER" id="PTHR13604">
    <property type="entry name" value="DC12-RELATED"/>
    <property type="match status" value="1"/>
</dbReference>
<dbReference type="GO" id="GO:0008233">
    <property type="term" value="F:peptidase activity"/>
    <property type="evidence" value="ECO:0007669"/>
    <property type="project" value="UniProtKB-KW"/>
</dbReference>
<evidence type="ECO:0000256" key="7">
    <source>
        <dbReference type="ARBA" id="ARBA00023239"/>
    </source>
</evidence>
<name>A0A4Y8LQ28_9BACL</name>
<keyword evidence="3" id="KW-0227">DNA damage</keyword>
<dbReference type="AlphaFoldDB" id="A0A4Y8LQ28"/>
<dbReference type="GO" id="GO:0016829">
    <property type="term" value="F:lyase activity"/>
    <property type="evidence" value="ECO:0007669"/>
    <property type="project" value="UniProtKB-KW"/>
</dbReference>
<sequence length="225" mass="25630">MCGRYTIVVSMEELMLRYLSELPTNRYSPRYNVAPMQNVTAVIHDGEKNKLGELRWGLVPSWASDEKIGSKMINARAETILEKASFKNLIRRKRAIIPADGFYEWKQHGGKKQPMRITMRDGAIFSMAALYDSWMAPDGRKLSTFTIITTTPNSLMADIHDRMPVILQPEDEASWLNRDNDDVKQLTGLLRPYSAEAMKAYPVSPIVGNVKNDTPECIEEQMVLF</sequence>
<dbReference type="Pfam" id="PF02586">
    <property type="entry name" value="SRAP"/>
    <property type="match status" value="1"/>
</dbReference>
<evidence type="ECO:0000256" key="5">
    <source>
        <dbReference type="ARBA" id="ARBA00023124"/>
    </source>
</evidence>
<dbReference type="Proteomes" id="UP000297900">
    <property type="component" value="Unassembled WGS sequence"/>
</dbReference>
<accession>A0A4Y8LQ28</accession>
<evidence type="ECO:0000256" key="2">
    <source>
        <dbReference type="ARBA" id="ARBA00022670"/>
    </source>
</evidence>
<dbReference type="InterPro" id="IPR003738">
    <property type="entry name" value="SRAP"/>
</dbReference>
<keyword evidence="5" id="KW-0190">Covalent protein-DNA linkage</keyword>
<dbReference type="OrthoDB" id="9782620at2"/>
<keyword evidence="6" id="KW-0238">DNA-binding</keyword>
<gene>
    <name evidence="9" type="ORF">E2980_19385</name>
</gene>
<keyword evidence="4 8" id="KW-0378">Hydrolase</keyword>
<evidence type="ECO:0000313" key="9">
    <source>
        <dbReference type="EMBL" id="TFE23378.1"/>
    </source>
</evidence>
<proteinExistence type="inferred from homology"/>
<evidence type="ECO:0000256" key="1">
    <source>
        <dbReference type="ARBA" id="ARBA00008136"/>
    </source>
</evidence>
<dbReference type="GO" id="GO:0003697">
    <property type="term" value="F:single-stranded DNA binding"/>
    <property type="evidence" value="ECO:0007669"/>
    <property type="project" value="InterPro"/>
</dbReference>
<protein>
    <recommendedName>
        <fullName evidence="8">Abasic site processing protein</fullName>
        <ecNumber evidence="8">3.4.-.-</ecNumber>
    </recommendedName>
</protein>
<evidence type="ECO:0000256" key="4">
    <source>
        <dbReference type="ARBA" id="ARBA00022801"/>
    </source>
</evidence>
<organism evidence="9 10">
    <name type="scientific">Cohnella luojiensis</name>
    <dbReference type="NCBI Taxonomy" id="652876"/>
    <lineage>
        <taxon>Bacteria</taxon>
        <taxon>Bacillati</taxon>
        <taxon>Bacillota</taxon>
        <taxon>Bacilli</taxon>
        <taxon>Bacillales</taxon>
        <taxon>Paenibacillaceae</taxon>
        <taxon>Cohnella</taxon>
    </lineage>
</organism>
<comment type="similarity">
    <text evidence="1 8">Belongs to the SOS response-associated peptidase family.</text>
</comment>
<evidence type="ECO:0000256" key="8">
    <source>
        <dbReference type="RuleBase" id="RU364100"/>
    </source>
</evidence>
<evidence type="ECO:0000256" key="3">
    <source>
        <dbReference type="ARBA" id="ARBA00022763"/>
    </source>
</evidence>
<dbReference type="SUPFAM" id="SSF143081">
    <property type="entry name" value="BB1717-like"/>
    <property type="match status" value="1"/>
</dbReference>
<reference evidence="9 10" key="1">
    <citation type="submission" date="2019-03" db="EMBL/GenBank/DDBJ databases">
        <title>Cohnella endophytica sp. nov., a novel endophytic bacterium isolated from bark of Sonneratia apetala.</title>
        <authorList>
            <person name="Tuo L."/>
        </authorList>
    </citation>
    <scope>NUCLEOTIDE SEQUENCE [LARGE SCALE GENOMIC DNA]</scope>
    <source>
        <strain evidence="9 10">CCTCC AB 208254</strain>
    </source>
</reference>
<keyword evidence="2 8" id="KW-0645">Protease</keyword>
<dbReference type="GO" id="GO:0006508">
    <property type="term" value="P:proteolysis"/>
    <property type="evidence" value="ECO:0007669"/>
    <property type="project" value="UniProtKB-KW"/>
</dbReference>